<keyword evidence="4 8" id="KW-0378">Hydrolase</keyword>
<feature type="domain" description="N-acetylmuramoyl-L-alanine amidase" evidence="7">
    <location>
        <begin position="18"/>
        <end position="170"/>
    </location>
</feature>
<comment type="catalytic activity">
    <reaction evidence="1">
        <text>Hydrolyzes the link between N-acetylmuramoyl residues and L-amino acid residues in certain cell-wall glycopeptides.</text>
        <dbReference type="EC" id="3.5.1.28"/>
    </reaction>
</comment>
<dbReference type="InterPro" id="IPR002477">
    <property type="entry name" value="Peptidoglycan-bd-like"/>
</dbReference>
<sequence length="298" mass="33364">MSTGCASAGAVVKKYRIDASLRSESQDSRVRNLVLHYTALPTGASLEQLTNGEHGASAHYLVPDGGLLEAGTVYQLVPEERRAWHAGRSYWQGDRLINSSSIGIEIVNQGYPSPEQDDLPLMQRRWFDFEPAQISVVAQLAADIIARHQILPHKVVGHSDVSPGRKVDPGPLFPWERLYREHHIGAWPESEAVEYYRRLAPYRGDVRDLQKRLLDYGYEAPQTGVLDKESQDVVAAFQMHFRPARYDGVPDAETSAILDALLEKYFKRSRPGRAREQQPAAAPRKDNGKGSDSWPLTP</sequence>
<dbReference type="Proteomes" id="UP001595999">
    <property type="component" value="Unassembled WGS sequence"/>
</dbReference>
<dbReference type="Gene3D" id="1.10.101.10">
    <property type="entry name" value="PGBD-like superfamily/PGBD"/>
    <property type="match status" value="1"/>
</dbReference>
<dbReference type="Gene3D" id="3.40.80.10">
    <property type="entry name" value="Peptidoglycan recognition protein-like"/>
    <property type="match status" value="1"/>
</dbReference>
<gene>
    <name evidence="8" type="ORF">ACFO0R_18235</name>
</gene>
<comment type="similarity">
    <text evidence="2">Belongs to the N-acetylmuramoyl-L-alanine amidase 2 family.</text>
</comment>
<proteinExistence type="inferred from homology"/>
<name>A0ABV8ZVJ3_9NEIS</name>
<comment type="caution">
    <text evidence="8">The sequence shown here is derived from an EMBL/GenBank/DDBJ whole genome shotgun (WGS) entry which is preliminary data.</text>
</comment>
<evidence type="ECO:0000256" key="2">
    <source>
        <dbReference type="ARBA" id="ARBA00007553"/>
    </source>
</evidence>
<dbReference type="InterPro" id="IPR051206">
    <property type="entry name" value="NAMLAA_amidase_2"/>
</dbReference>
<dbReference type="InterPro" id="IPR002502">
    <property type="entry name" value="Amidase_domain"/>
</dbReference>
<dbReference type="PANTHER" id="PTHR30417">
    <property type="entry name" value="N-ACETYLMURAMOYL-L-ALANINE AMIDASE AMID"/>
    <property type="match status" value="1"/>
</dbReference>
<dbReference type="EMBL" id="JBHSEK010000014">
    <property type="protein sequence ID" value="MFC4491554.1"/>
    <property type="molecule type" value="Genomic_DNA"/>
</dbReference>
<protein>
    <recommendedName>
        <fullName evidence="3">N-acetylmuramoyl-L-alanine amidase</fullName>
        <ecNumber evidence="3">3.5.1.28</ecNumber>
    </recommendedName>
</protein>
<reference evidence="9" key="1">
    <citation type="journal article" date="2019" name="Int. J. Syst. Evol. Microbiol.">
        <title>The Global Catalogue of Microorganisms (GCM) 10K type strain sequencing project: providing services to taxonomists for standard genome sequencing and annotation.</title>
        <authorList>
            <consortium name="The Broad Institute Genomics Platform"/>
            <consortium name="The Broad Institute Genome Sequencing Center for Infectious Disease"/>
            <person name="Wu L."/>
            <person name="Ma J."/>
        </authorList>
    </citation>
    <scope>NUCLEOTIDE SEQUENCE [LARGE SCALE GENOMIC DNA]</scope>
    <source>
        <strain evidence="9">CGMCC 4.7608</strain>
    </source>
</reference>
<evidence type="ECO:0000313" key="9">
    <source>
        <dbReference type="Proteomes" id="UP001595999"/>
    </source>
</evidence>
<organism evidence="8 9">
    <name type="scientific">Chromobacterium aquaticum</name>
    <dbReference type="NCBI Taxonomy" id="467180"/>
    <lineage>
        <taxon>Bacteria</taxon>
        <taxon>Pseudomonadati</taxon>
        <taxon>Pseudomonadota</taxon>
        <taxon>Betaproteobacteria</taxon>
        <taxon>Neisseriales</taxon>
        <taxon>Chromobacteriaceae</taxon>
        <taxon>Chromobacterium</taxon>
    </lineage>
</organism>
<keyword evidence="9" id="KW-1185">Reference proteome</keyword>
<evidence type="ECO:0000256" key="1">
    <source>
        <dbReference type="ARBA" id="ARBA00001561"/>
    </source>
</evidence>
<dbReference type="GO" id="GO:0008745">
    <property type="term" value="F:N-acetylmuramoyl-L-alanine amidase activity"/>
    <property type="evidence" value="ECO:0007669"/>
    <property type="project" value="UniProtKB-EC"/>
</dbReference>
<evidence type="ECO:0000256" key="5">
    <source>
        <dbReference type="ARBA" id="ARBA00023316"/>
    </source>
</evidence>
<keyword evidence="5" id="KW-0961">Cell wall biogenesis/degradation</keyword>
<dbReference type="InterPro" id="IPR036365">
    <property type="entry name" value="PGBD-like_sf"/>
</dbReference>
<evidence type="ECO:0000256" key="3">
    <source>
        <dbReference type="ARBA" id="ARBA00011901"/>
    </source>
</evidence>
<dbReference type="EC" id="3.5.1.28" evidence="3"/>
<dbReference type="SUPFAM" id="SSF55846">
    <property type="entry name" value="N-acetylmuramoyl-L-alanine amidase-like"/>
    <property type="match status" value="1"/>
</dbReference>
<evidence type="ECO:0000313" key="8">
    <source>
        <dbReference type="EMBL" id="MFC4491554.1"/>
    </source>
</evidence>
<accession>A0ABV8ZVJ3</accession>
<dbReference type="PANTHER" id="PTHR30417:SF1">
    <property type="entry name" value="N-ACETYLMURAMOYL-L-ALANINE AMIDASE AMID"/>
    <property type="match status" value="1"/>
</dbReference>
<dbReference type="InterPro" id="IPR036505">
    <property type="entry name" value="Amidase/PGRP_sf"/>
</dbReference>
<evidence type="ECO:0000259" key="7">
    <source>
        <dbReference type="SMART" id="SM00644"/>
    </source>
</evidence>
<dbReference type="SUPFAM" id="SSF47090">
    <property type="entry name" value="PGBD-like"/>
    <property type="match status" value="1"/>
</dbReference>
<evidence type="ECO:0000256" key="6">
    <source>
        <dbReference type="SAM" id="MobiDB-lite"/>
    </source>
</evidence>
<dbReference type="SMART" id="SM00644">
    <property type="entry name" value="Ami_2"/>
    <property type="match status" value="1"/>
</dbReference>
<dbReference type="InterPro" id="IPR036366">
    <property type="entry name" value="PGBDSf"/>
</dbReference>
<dbReference type="Pfam" id="PF01510">
    <property type="entry name" value="Amidase_2"/>
    <property type="match status" value="1"/>
</dbReference>
<dbReference type="CDD" id="cd06583">
    <property type="entry name" value="PGRP"/>
    <property type="match status" value="1"/>
</dbReference>
<dbReference type="Pfam" id="PF01471">
    <property type="entry name" value="PG_binding_1"/>
    <property type="match status" value="1"/>
</dbReference>
<feature type="region of interest" description="Disordered" evidence="6">
    <location>
        <begin position="269"/>
        <end position="298"/>
    </location>
</feature>
<evidence type="ECO:0000256" key="4">
    <source>
        <dbReference type="ARBA" id="ARBA00022801"/>
    </source>
</evidence>